<reference evidence="1" key="1">
    <citation type="submission" date="2014-12" db="EMBL/GenBank/DDBJ databases">
        <title>Genome Sequence of Valsa Canker Pathogens Uncovers a Specific Adaption of Colonization on Woody Bark.</title>
        <authorList>
            <person name="Yin Z."/>
            <person name="Liu H."/>
            <person name="Gao X."/>
            <person name="Li Z."/>
            <person name="Song N."/>
            <person name="Ke X."/>
            <person name="Dai Q."/>
            <person name="Wu Y."/>
            <person name="Sun Y."/>
            <person name="Xu J.-R."/>
            <person name="Kang Z.K."/>
            <person name="Wang L."/>
            <person name="Huang L."/>
        </authorList>
    </citation>
    <scope>NUCLEOTIDE SEQUENCE [LARGE SCALE GENOMIC DNA]</scope>
    <source>
        <strain evidence="1">03-8</strain>
    </source>
</reference>
<proteinExistence type="predicted"/>
<name>A0A194WDQ5_CYTMA</name>
<sequence length="128" mass="14508">MEFPPQQDILQRLEAMEKSVDTLEREYRPCKCPRHSSDQNPKSVDVHALAIVDLSGTTLHLKVLHSVLQRLAGIRNLGTSHPPGQQNTSAIPKREVKAPERLHLSREVNFCELALDELMHPKPMAHDH</sequence>
<keyword evidence="2" id="KW-1185">Reference proteome</keyword>
<accession>A0A194WDQ5</accession>
<organism evidence="1 2">
    <name type="scientific">Cytospora mali</name>
    <name type="common">Apple Valsa canker fungus</name>
    <name type="synonym">Valsa mali</name>
    <dbReference type="NCBI Taxonomy" id="578113"/>
    <lineage>
        <taxon>Eukaryota</taxon>
        <taxon>Fungi</taxon>
        <taxon>Dikarya</taxon>
        <taxon>Ascomycota</taxon>
        <taxon>Pezizomycotina</taxon>
        <taxon>Sordariomycetes</taxon>
        <taxon>Sordariomycetidae</taxon>
        <taxon>Diaporthales</taxon>
        <taxon>Cytosporaceae</taxon>
        <taxon>Cytospora</taxon>
    </lineage>
</organism>
<dbReference type="EMBL" id="CM003110">
    <property type="protein sequence ID" value="KUI74531.1"/>
    <property type="molecule type" value="Genomic_DNA"/>
</dbReference>
<evidence type="ECO:0000313" key="1">
    <source>
        <dbReference type="EMBL" id="KUI74531.1"/>
    </source>
</evidence>
<dbReference type="Proteomes" id="UP000078559">
    <property type="component" value="Chromosome 13"/>
</dbReference>
<protein>
    <submittedName>
        <fullName evidence="1">Uncharacterized protein</fullName>
    </submittedName>
</protein>
<evidence type="ECO:0000313" key="2">
    <source>
        <dbReference type="Proteomes" id="UP000078559"/>
    </source>
</evidence>
<gene>
    <name evidence="1" type="ORF">VM1G_11970</name>
</gene>
<dbReference type="AlphaFoldDB" id="A0A194WDQ5"/>